<organism evidence="1">
    <name type="scientific">bioreactor metagenome</name>
    <dbReference type="NCBI Taxonomy" id="1076179"/>
    <lineage>
        <taxon>unclassified sequences</taxon>
        <taxon>metagenomes</taxon>
        <taxon>ecological metagenomes</taxon>
    </lineage>
</organism>
<accession>A0A644WNE8</accession>
<name>A0A644WNE8_9ZZZZ</name>
<gene>
    <name evidence="1" type="ORF">SDC9_51628</name>
</gene>
<reference evidence="1" key="1">
    <citation type="submission" date="2019-08" db="EMBL/GenBank/DDBJ databases">
        <authorList>
            <person name="Kucharzyk K."/>
            <person name="Murdoch R.W."/>
            <person name="Higgins S."/>
            <person name="Loffler F."/>
        </authorList>
    </citation>
    <scope>NUCLEOTIDE SEQUENCE</scope>
</reference>
<dbReference type="AlphaFoldDB" id="A0A644WNE8"/>
<sequence length="68" mass="7214">MKEVPDQSQVQRVVAPIVVLEKGELIQQLLRRVLVLAVSCIDEGGFAVELVALGVGGTCVLKPAADPF</sequence>
<comment type="caution">
    <text evidence="1">The sequence shown here is derived from an EMBL/GenBank/DDBJ whole genome shotgun (WGS) entry which is preliminary data.</text>
</comment>
<protein>
    <submittedName>
        <fullName evidence="1">Uncharacterized protein</fullName>
    </submittedName>
</protein>
<proteinExistence type="predicted"/>
<dbReference type="EMBL" id="VSSQ01001123">
    <property type="protein sequence ID" value="MPM05340.1"/>
    <property type="molecule type" value="Genomic_DNA"/>
</dbReference>
<evidence type="ECO:0000313" key="1">
    <source>
        <dbReference type="EMBL" id="MPM05340.1"/>
    </source>
</evidence>